<name>A0A323UZ80_9RHOO</name>
<accession>A0A323UZ80</accession>
<keyword evidence="2" id="KW-1185">Reference proteome</keyword>
<dbReference type="AlphaFoldDB" id="A0A323UZ80"/>
<gene>
    <name evidence="1" type="ORF">DNK49_05050</name>
</gene>
<evidence type="ECO:0008006" key="3">
    <source>
        <dbReference type="Google" id="ProtNLM"/>
    </source>
</evidence>
<dbReference type="RefSeq" id="WP_110523231.1">
    <property type="nucleotide sequence ID" value="NZ_QKOE01000002.1"/>
</dbReference>
<dbReference type="OrthoDB" id="9177203at2"/>
<comment type="caution">
    <text evidence="1">The sequence shown here is derived from an EMBL/GenBank/DDBJ whole genome shotgun (WGS) entry which is preliminary data.</text>
</comment>
<evidence type="ECO:0000313" key="2">
    <source>
        <dbReference type="Proteomes" id="UP000248259"/>
    </source>
</evidence>
<organism evidence="1 2">
    <name type="scientific">Parazoarcus communis SWub3 = DSM 12120</name>
    <dbReference type="NCBI Taxonomy" id="1121029"/>
    <lineage>
        <taxon>Bacteria</taxon>
        <taxon>Pseudomonadati</taxon>
        <taxon>Pseudomonadota</taxon>
        <taxon>Betaproteobacteria</taxon>
        <taxon>Rhodocyclales</taxon>
        <taxon>Zoogloeaceae</taxon>
        <taxon>Parazoarcus</taxon>
    </lineage>
</organism>
<dbReference type="EMBL" id="QKOE01000002">
    <property type="protein sequence ID" value="PZA17889.1"/>
    <property type="molecule type" value="Genomic_DNA"/>
</dbReference>
<dbReference type="Proteomes" id="UP000248259">
    <property type="component" value="Unassembled WGS sequence"/>
</dbReference>
<evidence type="ECO:0000313" key="1">
    <source>
        <dbReference type="EMBL" id="PZA17889.1"/>
    </source>
</evidence>
<reference evidence="1 2" key="1">
    <citation type="submission" date="2018-06" db="EMBL/GenBank/DDBJ databases">
        <title>Azoarcus communis strain SWub3 genome.</title>
        <authorList>
            <person name="Zorraquino Salvo V."/>
            <person name="Toubiana D."/>
            <person name="Blumwald E."/>
        </authorList>
    </citation>
    <scope>NUCLEOTIDE SEQUENCE [LARGE SCALE GENOMIC DNA]</scope>
    <source>
        <strain evidence="1 2">SWub3</strain>
    </source>
</reference>
<sequence>MDYRNPASCLSLLQKLQTHKVDECHTVLSDMVAGLLEALPAPNQHLEVLEAARPAIAQIQAALSQHYAGHPLPPDSEGNANLLRVVALWRNLSRSYAQIARHDAQMGTLDDQRALLGQRRVHYAASILIEYFRAHRAVPHGVWTEIHESFAAAEQTRLASARVADPLNALWKAQSAMEAYVAILLIDLANPFGRTGQELQLICRWAQRFAPYCTLGPMMDGLKPTSYGLDLASDHGLRPVGLMSSGNMVRRFDSEKLAGQIRAVFNQFKQGVSPASLGLGEEATLDMSARLLISLYRPWGLSSAGRRFPRHGSRGEIELCGDWLAIGFHIQGRLFEQPRSYGIAGSLKSDISLLTFGERAPEATERDGTTHRQRQLDAERLGLVCERWSLLDQSVGGFRLRQRPHAERLEHQQLVGIRPLDGEYFLLAQVSWLMYRDDGMLEAGTHVLRGIPEVVGARPLAPHPGQRELYQQAFLIPAHAKLKVADTTLVLPGGWYHPNRVIEVTARGHTVQVRLTGQLIKGANFDHVSFETLAPEAE</sequence>
<proteinExistence type="predicted"/>
<protein>
    <recommendedName>
        <fullName evidence="3">Molecular chaperone</fullName>
    </recommendedName>
</protein>